<accession>A0A9N7MN14</accession>
<keyword evidence="1" id="KW-0489">Methyltransferase</keyword>
<comment type="caution">
    <text evidence="5">The sequence shown here is derived from an EMBL/GenBank/DDBJ whole genome shotgun (WGS) entry which is preliminary data.</text>
</comment>
<dbReference type="OrthoDB" id="2410195at2759"/>
<feature type="domain" description="O-methyltransferase C-terminal" evidence="4">
    <location>
        <begin position="3"/>
        <end position="158"/>
    </location>
</feature>
<evidence type="ECO:0000313" key="6">
    <source>
        <dbReference type="Proteomes" id="UP001153555"/>
    </source>
</evidence>
<evidence type="ECO:0000313" key="5">
    <source>
        <dbReference type="EMBL" id="CAA0808631.1"/>
    </source>
</evidence>
<dbReference type="GO" id="GO:0032259">
    <property type="term" value="P:methylation"/>
    <property type="evidence" value="ECO:0007669"/>
    <property type="project" value="UniProtKB-KW"/>
</dbReference>
<sequence>MASDARLAACVIVRDCGHIFQGLRSMVDVAGGTGTMAKAFVDAFPELECSVLDLPHVVEGLEGSQNLRFVGGDMFESIPRADAVFMKWIMHDWSDEDCVKILKTCKEAIPSRDEGGKVIVIDIVVDDEVENEKQNKSLAMENQLFWDIEMMVMTGGKREPRKNGRSFFVRLASRATRLRVC</sequence>
<reference evidence="5" key="1">
    <citation type="submission" date="2019-12" db="EMBL/GenBank/DDBJ databases">
        <authorList>
            <person name="Scholes J."/>
        </authorList>
    </citation>
    <scope>NUCLEOTIDE SEQUENCE</scope>
</reference>
<organism evidence="5 6">
    <name type="scientific">Striga hermonthica</name>
    <name type="common">Purple witchweed</name>
    <name type="synonym">Buchnera hermonthica</name>
    <dbReference type="NCBI Taxonomy" id="68872"/>
    <lineage>
        <taxon>Eukaryota</taxon>
        <taxon>Viridiplantae</taxon>
        <taxon>Streptophyta</taxon>
        <taxon>Embryophyta</taxon>
        <taxon>Tracheophyta</taxon>
        <taxon>Spermatophyta</taxon>
        <taxon>Magnoliopsida</taxon>
        <taxon>eudicotyledons</taxon>
        <taxon>Gunneridae</taxon>
        <taxon>Pentapetalae</taxon>
        <taxon>asterids</taxon>
        <taxon>lamiids</taxon>
        <taxon>Lamiales</taxon>
        <taxon>Orobanchaceae</taxon>
        <taxon>Buchnereae</taxon>
        <taxon>Striga</taxon>
    </lineage>
</organism>
<dbReference type="Gene3D" id="3.40.50.150">
    <property type="entry name" value="Vaccinia Virus protein VP39"/>
    <property type="match status" value="1"/>
</dbReference>
<keyword evidence="6" id="KW-1185">Reference proteome</keyword>
<dbReference type="InterPro" id="IPR029063">
    <property type="entry name" value="SAM-dependent_MTases_sf"/>
</dbReference>
<gene>
    <name evidence="5" type="ORF">SHERM_10860</name>
</gene>
<evidence type="ECO:0000256" key="1">
    <source>
        <dbReference type="ARBA" id="ARBA00022603"/>
    </source>
</evidence>
<dbReference type="InterPro" id="IPR016461">
    <property type="entry name" value="COMT-like"/>
</dbReference>
<dbReference type="AlphaFoldDB" id="A0A9N7MN14"/>
<keyword evidence="3" id="KW-0949">S-adenosyl-L-methionine</keyword>
<evidence type="ECO:0000256" key="3">
    <source>
        <dbReference type="ARBA" id="ARBA00022691"/>
    </source>
</evidence>
<dbReference type="EMBL" id="CACSLK010003174">
    <property type="protein sequence ID" value="CAA0808631.1"/>
    <property type="molecule type" value="Genomic_DNA"/>
</dbReference>
<name>A0A9N7MN14_STRHE</name>
<dbReference type="InterPro" id="IPR001077">
    <property type="entry name" value="COMT_C"/>
</dbReference>
<dbReference type="Proteomes" id="UP001153555">
    <property type="component" value="Unassembled WGS sequence"/>
</dbReference>
<keyword evidence="2" id="KW-0808">Transferase</keyword>
<evidence type="ECO:0000256" key="2">
    <source>
        <dbReference type="ARBA" id="ARBA00022679"/>
    </source>
</evidence>
<dbReference type="Pfam" id="PF00891">
    <property type="entry name" value="Methyltransf_2"/>
    <property type="match status" value="1"/>
</dbReference>
<dbReference type="PANTHER" id="PTHR11746">
    <property type="entry name" value="O-METHYLTRANSFERASE"/>
    <property type="match status" value="1"/>
</dbReference>
<protein>
    <submittedName>
        <fullName evidence="5">Flavone 3-O-methyltransferase 1</fullName>
    </submittedName>
</protein>
<dbReference type="GO" id="GO:0008171">
    <property type="term" value="F:O-methyltransferase activity"/>
    <property type="evidence" value="ECO:0007669"/>
    <property type="project" value="InterPro"/>
</dbReference>
<proteinExistence type="predicted"/>
<evidence type="ECO:0000259" key="4">
    <source>
        <dbReference type="Pfam" id="PF00891"/>
    </source>
</evidence>
<dbReference type="SUPFAM" id="SSF53335">
    <property type="entry name" value="S-adenosyl-L-methionine-dependent methyltransferases"/>
    <property type="match status" value="1"/>
</dbReference>
<dbReference type="PROSITE" id="PS51683">
    <property type="entry name" value="SAM_OMT_II"/>
    <property type="match status" value="1"/>
</dbReference>